<dbReference type="EMBL" id="FOUT01000007">
    <property type="protein sequence ID" value="SFN17316.1"/>
    <property type="molecule type" value="Genomic_DNA"/>
</dbReference>
<accession>A0A1I4WVU9</accession>
<dbReference type="AlphaFoldDB" id="A0A1I4WVU9"/>
<reference evidence="2" key="1">
    <citation type="submission" date="2016-10" db="EMBL/GenBank/DDBJ databases">
        <authorList>
            <person name="Varghese N."/>
            <person name="Submissions S."/>
        </authorList>
    </citation>
    <scope>NUCLEOTIDE SEQUENCE [LARGE SCALE GENOMIC DNA]</scope>
    <source>
        <strain evidence="2">DSM 4002</strain>
    </source>
</reference>
<proteinExistence type="predicted"/>
<evidence type="ECO:0008006" key="3">
    <source>
        <dbReference type="Google" id="ProtNLM"/>
    </source>
</evidence>
<organism evidence="1 2">
    <name type="scientific">Flavobacterium succinicans</name>
    <dbReference type="NCBI Taxonomy" id="29536"/>
    <lineage>
        <taxon>Bacteria</taxon>
        <taxon>Pseudomonadati</taxon>
        <taxon>Bacteroidota</taxon>
        <taxon>Flavobacteriia</taxon>
        <taxon>Flavobacteriales</taxon>
        <taxon>Flavobacteriaceae</taxon>
        <taxon>Flavobacterium</taxon>
    </lineage>
</organism>
<name>A0A1I4WVU9_9FLAO</name>
<dbReference type="RefSeq" id="WP_024980811.1">
    <property type="nucleotide sequence ID" value="NZ_CBCRUM010000013.1"/>
</dbReference>
<protein>
    <recommendedName>
        <fullName evidence="3">CarboxypepD_reg-like domain-containing protein</fullName>
    </recommendedName>
</protein>
<gene>
    <name evidence="1" type="ORF">SAMN05444143_107120</name>
</gene>
<keyword evidence="2" id="KW-1185">Reference proteome</keyword>
<dbReference type="eggNOG" id="ENOG502Z8NF">
    <property type="taxonomic scope" value="Bacteria"/>
</dbReference>
<evidence type="ECO:0000313" key="1">
    <source>
        <dbReference type="EMBL" id="SFN17316.1"/>
    </source>
</evidence>
<evidence type="ECO:0000313" key="2">
    <source>
        <dbReference type="Proteomes" id="UP000182961"/>
    </source>
</evidence>
<dbReference type="Proteomes" id="UP000182961">
    <property type="component" value="Unassembled WGS sequence"/>
</dbReference>
<sequence length="249" mass="28747">MITKTKILYLFLLFVSLAYSQERTRLHGKVSTQFGVVANGTVLNLNSKTRQPISEVGYFEILAKPKDTLLFTGLACLPKTIVLNTSNFNPAVLEVTLEMFDNELKEVIILNQKEIRPTSANSQKYVDKKYFADKQSSPTNPLMPSSPIPNGTDLVRLFKEFKKIIKKKEPVLEEKQRTINFYKEVTRKTPTSFFVNTLKIKESEILLFLSFCEKDKKATQVITEYDDFFLYDFLISKNIEFKSFSTFEQ</sequence>